<dbReference type="GO" id="GO:0005975">
    <property type="term" value="P:carbohydrate metabolic process"/>
    <property type="evidence" value="ECO:0007669"/>
    <property type="project" value="InterPro"/>
</dbReference>
<dbReference type="InterPro" id="IPR002509">
    <property type="entry name" value="NODB_dom"/>
</dbReference>
<gene>
    <name evidence="3" type="ORF">DU000_11975</name>
</gene>
<dbReference type="PANTHER" id="PTHR34216:SF11">
    <property type="entry name" value="CHITOOLIGOSACCHARIDE DEACETYLASE"/>
    <property type="match status" value="1"/>
</dbReference>
<dbReference type="PANTHER" id="PTHR34216">
    <property type="match status" value="1"/>
</dbReference>
<dbReference type="InterPro" id="IPR051398">
    <property type="entry name" value="Polysacch_Deacetylase"/>
</dbReference>
<dbReference type="OrthoDB" id="8681108at2"/>
<accession>A0A368KZ55</accession>
<feature type="domain" description="NodB homology" evidence="2">
    <location>
        <begin position="34"/>
        <end position="254"/>
    </location>
</feature>
<dbReference type="InterPro" id="IPR011330">
    <property type="entry name" value="Glyco_hydro/deAcase_b/a-brl"/>
</dbReference>
<evidence type="ECO:0000259" key="2">
    <source>
        <dbReference type="PROSITE" id="PS51677"/>
    </source>
</evidence>
<dbReference type="Pfam" id="PF01522">
    <property type="entry name" value="Polysacc_deac_1"/>
    <property type="match status" value="1"/>
</dbReference>
<keyword evidence="1" id="KW-0732">Signal</keyword>
<dbReference type="CDD" id="cd10967">
    <property type="entry name" value="CE4_GLA_like_6s"/>
    <property type="match status" value="1"/>
</dbReference>
<proteinExistence type="predicted"/>
<dbReference type="RefSeq" id="WP_114403640.1">
    <property type="nucleotide sequence ID" value="NZ_QPGB01000006.1"/>
</dbReference>
<keyword evidence="4" id="KW-1185">Reference proteome</keyword>
<evidence type="ECO:0000313" key="4">
    <source>
        <dbReference type="Proteomes" id="UP000252357"/>
    </source>
</evidence>
<evidence type="ECO:0000256" key="1">
    <source>
        <dbReference type="ARBA" id="ARBA00022729"/>
    </source>
</evidence>
<dbReference type="PROSITE" id="PS51677">
    <property type="entry name" value="NODB"/>
    <property type="match status" value="1"/>
</dbReference>
<name>A0A368KZ55_9BURK</name>
<dbReference type="GO" id="GO:0016810">
    <property type="term" value="F:hydrolase activity, acting on carbon-nitrogen (but not peptide) bonds"/>
    <property type="evidence" value="ECO:0007669"/>
    <property type="project" value="InterPro"/>
</dbReference>
<reference evidence="3 4" key="1">
    <citation type="journal article" date="2018" name="Int. J. Syst. Evol. Microbiol.">
        <title>Parvibium lacunae gen. nov., sp. nov., a new member of the family Alcaligenaceae isolated from a freshwater pond.</title>
        <authorList>
            <person name="Chen W.M."/>
            <person name="Xie P.B."/>
            <person name="Hsu M.Y."/>
            <person name="Sheu S.Y."/>
        </authorList>
    </citation>
    <scope>NUCLEOTIDE SEQUENCE [LARGE SCALE GENOMIC DNA]</scope>
    <source>
        <strain evidence="3 4">KMB9</strain>
    </source>
</reference>
<organism evidence="3 4">
    <name type="scientific">Parvibium lacunae</name>
    <dbReference type="NCBI Taxonomy" id="1888893"/>
    <lineage>
        <taxon>Bacteria</taxon>
        <taxon>Pseudomonadati</taxon>
        <taxon>Pseudomonadota</taxon>
        <taxon>Betaproteobacteria</taxon>
        <taxon>Burkholderiales</taxon>
        <taxon>Alcaligenaceae</taxon>
        <taxon>Parvibium</taxon>
    </lineage>
</organism>
<dbReference type="AlphaFoldDB" id="A0A368KZ55"/>
<comment type="caution">
    <text evidence="3">The sequence shown here is derived from an EMBL/GenBank/DDBJ whole genome shotgun (WGS) entry which is preliminary data.</text>
</comment>
<evidence type="ECO:0000313" key="3">
    <source>
        <dbReference type="EMBL" id="RCS56668.1"/>
    </source>
</evidence>
<dbReference type="Proteomes" id="UP000252357">
    <property type="component" value="Unassembled WGS sequence"/>
</dbReference>
<sequence length="254" mass="27464">MLVKRLSSSISWRASRWLARHTAQHWLPLATTAPVVSFSFDDAPASACTTGAALLEAQQARGTFYICGGLTNQHEQGRPCHSLPQLAALAHAGHEIACHTYQHLNCARASQQVIQADWEANEQFFKAHGLAPSSGGFAYPYGAYSWASKRAAQSQFSYARSTIGGAMHGRADRYLLSAQAMYDTIPLASLLALLEQTAAQRGWLIFYTHEIEPAPGPWGSSPARLVRLLTAAQSLGCHVLPVQAAIDYFDAGAP</sequence>
<dbReference type="EMBL" id="QPGB01000006">
    <property type="protein sequence ID" value="RCS56668.1"/>
    <property type="molecule type" value="Genomic_DNA"/>
</dbReference>
<dbReference type="Gene3D" id="3.20.20.370">
    <property type="entry name" value="Glycoside hydrolase/deacetylase"/>
    <property type="match status" value="1"/>
</dbReference>
<dbReference type="SUPFAM" id="SSF88713">
    <property type="entry name" value="Glycoside hydrolase/deacetylase"/>
    <property type="match status" value="1"/>
</dbReference>
<protein>
    <submittedName>
        <fullName evidence="3">Chitin deacetylase</fullName>
    </submittedName>
</protein>